<evidence type="ECO:0000313" key="2">
    <source>
        <dbReference type="Proteomes" id="UP000077202"/>
    </source>
</evidence>
<keyword evidence="2" id="KW-1185">Reference proteome</keyword>
<dbReference type="EMBL" id="LVLJ01002341">
    <property type="protein sequence ID" value="OAE25412.1"/>
    <property type="molecule type" value="Genomic_DNA"/>
</dbReference>
<organism evidence="1 2">
    <name type="scientific">Marchantia polymorpha subsp. ruderalis</name>
    <dbReference type="NCBI Taxonomy" id="1480154"/>
    <lineage>
        <taxon>Eukaryota</taxon>
        <taxon>Viridiplantae</taxon>
        <taxon>Streptophyta</taxon>
        <taxon>Embryophyta</taxon>
        <taxon>Marchantiophyta</taxon>
        <taxon>Marchantiopsida</taxon>
        <taxon>Marchantiidae</taxon>
        <taxon>Marchantiales</taxon>
        <taxon>Marchantiaceae</taxon>
        <taxon>Marchantia</taxon>
    </lineage>
</organism>
<gene>
    <name evidence="1" type="ORF">AXG93_4620s2270</name>
</gene>
<reference evidence="1" key="1">
    <citation type="submission" date="2016-03" db="EMBL/GenBank/DDBJ databases">
        <title>Mechanisms controlling the formation of the plant cell surface in tip-growing cells are functionally conserved among land plants.</title>
        <authorList>
            <person name="Honkanen S."/>
            <person name="Jones V.A."/>
            <person name="Morieri G."/>
            <person name="Champion C."/>
            <person name="Hetherington A.J."/>
            <person name="Kelly S."/>
            <person name="Saint-Marcoux D."/>
            <person name="Proust H."/>
            <person name="Prescott H."/>
            <person name="Dolan L."/>
        </authorList>
    </citation>
    <scope>NUCLEOTIDE SEQUENCE [LARGE SCALE GENOMIC DNA]</scope>
    <source>
        <tissue evidence="1">Whole gametophyte</tissue>
    </source>
</reference>
<name>A0A176VYS4_MARPO</name>
<proteinExistence type="predicted"/>
<protein>
    <submittedName>
        <fullName evidence="1">Uncharacterized protein</fullName>
    </submittedName>
</protein>
<accession>A0A176VYS4</accession>
<dbReference type="AlphaFoldDB" id="A0A176VYS4"/>
<evidence type="ECO:0000313" key="1">
    <source>
        <dbReference type="EMBL" id="OAE25412.1"/>
    </source>
</evidence>
<sequence length="244" mass="26841">MESLPDAHQATGNGAELYRKFRPRAFVPSSERCNLAMLGMLGSAQLSSRLDAKAAAGISSEDASQMIVECTHQQSNEWFQSEQASIAVVPRHHVVARASELRSSPTRLVGGDSSTSRRSLAGKNRKGMMPFERLYAEEGILIIDVVVWSVPSVRSPEWNAGSMELVPEPRTGTRCEEKDKIDGVSAARRHLFCPSEEQSVSVRSQGGRRGYTTLHRRTTGGPEWDWFHASALAREQGSPGNEYV</sequence>
<dbReference type="Proteomes" id="UP000077202">
    <property type="component" value="Unassembled WGS sequence"/>
</dbReference>
<comment type="caution">
    <text evidence="1">The sequence shown here is derived from an EMBL/GenBank/DDBJ whole genome shotgun (WGS) entry which is preliminary data.</text>
</comment>